<dbReference type="EMBL" id="BARS01006150">
    <property type="protein sequence ID" value="GAF83794.1"/>
    <property type="molecule type" value="Genomic_DNA"/>
</dbReference>
<proteinExistence type="inferred from homology"/>
<dbReference type="PROSITE" id="PS00629">
    <property type="entry name" value="IMP_1"/>
    <property type="match status" value="1"/>
</dbReference>
<dbReference type="GO" id="GO:0046854">
    <property type="term" value="P:phosphatidylinositol phosphate biosynthetic process"/>
    <property type="evidence" value="ECO:0007669"/>
    <property type="project" value="InterPro"/>
</dbReference>
<reference evidence="8" key="1">
    <citation type="journal article" date="2014" name="Front. Microbiol.">
        <title>High frequency of phylogenetically diverse reductive dehalogenase-homologous genes in deep subseafloor sedimentary metagenomes.</title>
        <authorList>
            <person name="Kawai M."/>
            <person name="Futagami T."/>
            <person name="Toyoda A."/>
            <person name="Takaki Y."/>
            <person name="Nishi S."/>
            <person name="Hori S."/>
            <person name="Arai W."/>
            <person name="Tsubouchi T."/>
            <person name="Morono Y."/>
            <person name="Uchiyama I."/>
            <person name="Ito T."/>
            <person name="Fujiyama A."/>
            <person name="Inagaki F."/>
            <person name="Takami H."/>
        </authorList>
    </citation>
    <scope>NUCLEOTIDE SEQUENCE</scope>
    <source>
        <strain evidence="8">Expedition CK06-06</strain>
    </source>
</reference>
<evidence type="ECO:0000256" key="5">
    <source>
        <dbReference type="ARBA" id="ARBA00022723"/>
    </source>
</evidence>
<dbReference type="CDD" id="cd01639">
    <property type="entry name" value="IMPase"/>
    <property type="match status" value="1"/>
</dbReference>
<dbReference type="PROSITE" id="PS00630">
    <property type="entry name" value="IMP_2"/>
    <property type="match status" value="1"/>
</dbReference>
<comment type="caution">
    <text evidence="8">The sequence shown here is derived from an EMBL/GenBank/DDBJ whole genome shotgun (WGS) entry which is preliminary data.</text>
</comment>
<dbReference type="EC" id="3.1.3.25" evidence="4"/>
<dbReference type="PANTHER" id="PTHR20854:SF4">
    <property type="entry name" value="INOSITOL-1-MONOPHOSPHATASE-RELATED"/>
    <property type="match status" value="1"/>
</dbReference>
<dbReference type="InterPro" id="IPR000760">
    <property type="entry name" value="Inositol_monophosphatase-like"/>
</dbReference>
<dbReference type="GO" id="GO:0007165">
    <property type="term" value="P:signal transduction"/>
    <property type="evidence" value="ECO:0007669"/>
    <property type="project" value="TreeGrafter"/>
</dbReference>
<comment type="similarity">
    <text evidence="3">Belongs to the inositol monophosphatase superfamily.</text>
</comment>
<dbReference type="InterPro" id="IPR020550">
    <property type="entry name" value="Inositol_monophosphatase_CS"/>
</dbReference>
<evidence type="ECO:0000256" key="1">
    <source>
        <dbReference type="ARBA" id="ARBA00001033"/>
    </source>
</evidence>
<dbReference type="SUPFAM" id="SSF56655">
    <property type="entry name" value="Carbohydrate phosphatase"/>
    <property type="match status" value="1"/>
</dbReference>
<dbReference type="GO" id="GO:0006020">
    <property type="term" value="P:inositol metabolic process"/>
    <property type="evidence" value="ECO:0007669"/>
    <property type="project" value="TreeGrafter"/>
</dbReference>
<keyword evidence="6" id="KW-0378">Hydrolase</keyword>
<comment type="catalytic activity">
    <reaction evidence="1">
        <text>a myo-inositol phosphate + H2O = myo-inositol + phosphate</text>
        <dbReference type="Rhea" id="RHEA:24056"/>
        <dbReference type="ChEBI" id="CHEBI:15377"/>
        <dbReference type="ChEBI" id="CHEBI:17268"/>
        <dbReference type="ChEBI" id="CHEBI:43474"/>
        <dbReference type="ChEBI" id="CHEBI:84139"/>
        <dbReference type="EC" id="3.1.3.25"/>
    </reaction>
</comment>
<dbReference type="AlphaFoldDB" id="X0SRV2"/>
<gene>
    <name evidence="8" type="ORF">S01H1_12022</name>
</gene>
<evidence type="ECO:0000313" key="8">
    <source>
        <dbReference type="EMBL" id="GAF83794.1"/>
    </source>
</evidence>
<accession>X0SRV2</accession>
<evidence type="ECO:0000256" key="4">
    <source>
        <dbReference type="ARBA" id="ARBA00013106"/>
    </source>
</evidence>
<keyword evidence="5" id="KW-0479">Metal-binding</keyword>
<organism evidence="8">
    <name type="scientific">marine sediment metagenome</name>
    <dbReference type="NCBI Taxonomy" id="412755"/>
    <lineage>
        <taxon>unclassified sequences</taxon>
        <taxon>metagenomes</taxon>
        <taxon>ecological metagenomes</taxon>
    </lineage>
</organism>
<sequence>MTTGDLPLGRSGRGAYEVAVQAVREAGDIIMAHFHGEKRISYKEGRSNIVTDVDVLAEEKILALLQYEYPHFSIMTEESADIAGDSPYTWIIDPIDGTRNYAYGIPHFCVALALARGEELLLGISYDPVRGELFRAEKGQGAFLNDSPIAVSTRTSLGESLVGFDMGYDAEIGQEILGVASALWPGVVSVRVMGSAALGLAYAASGRLDLYIHLALYPWDLASGILLVSEAGGVVTELDGQPVGIQSKSVIATNRDIHQDFMG</sequence>
<evidence type="ECO:0000256" key="6">
    <source>
        <dbReference type="ARBA" id="ARBA00022801"/>
    </source>
</evidence>
<dbReference type="GO" id="GO:0046872">
    <property type="term" value="F:metal ion binding"/>
    <property type="evidence" value="ECO:0007669"/>
    <property type="project" value="UniProtKB-KW"/>
</dbReference>
<dbReference type="InterPro" id="IPR020583">
    <property type="entry name" value="Inositol_monoP_metal-BS"/>
</dbReference>
<dbReference type="FunFam" id="3.30.540.10:FF:000003">
    <property type="entry name" value="Inositol-1-monophosphatase"/>
    <property type="match status" value="1"/>
</dbReference>
<evidence type="ECO:0000256" key="3">
    <source>
        <dbReference type="ARBA" id="ARBA00009759"/>
    </source>
</evidence>
<dbReference type="Pfam" id="PF00459">
    <property type="entry name" value="Inositol_P"/>
    <property type="match status" value="1"/>
</dbReference>
<dbReference type="Gene3D" id="3.40.190.80">
    <property type="match status" value="1"/>
</dbReference>
<protein>
    <recommendedName>
        <fullName evidence="4">inositol-phosphate phosphatase</fullName>
        <ecNumber evidence="4">3.1.3.25</ecNumber>
    </recommendedName>
</protein>
<evidence type="ECO:0000256" key="2">
    <source>
        <dbReference type="ARBA" id="ARBA00001946"/>
    </source>
</evidence>
<dbReference type="PANTHER" id="PTHR20854">
    <property type="entry name" value="INOSITOL MONOPHOSPHATASE"/>
    <property type="match status" value="1"/>
</dbReference>
<comment type="cofactor">
    <cofactor evidence="2">
        <name>Mg(2+)</name>
        <dbReference type="ChEBI" id="CHEBI:18420"/>
    </cofactor>
</comment>
<dbReference type="InterPro" id="IPR033942">
    <property type="entry name" value="IMPase"/>
</dbReference>
<name>X0SRV2_9ZZZZ</name>
<evidence type="ECO:0000256" key="7">
    <source>
        <dbReference type="ARBA" id="ARBA00022842"/>
    </source>
</evidence>
<feature type="non-terminal residue" evidence="8">
    <location>
        <position position="263"/>
    </location>
</feature>
<dbReference type="GO" id="GO:0008934">
    <property type="term" value="F:inositol monophosphate 1-phosphatase activity"/>
    <property type="evidence" value="ECO:0007669"/>
    <property type="project" value="InterPro"/>
</dbReference>
<keyword evidence="7" id="KW-0460">Magnesium</keyword>
<dbReference type="PRINTS" id="PR00377">
    <property type="entry name" value="IMPHPHTASES"/>
</dbReference>
<dbReference type="Gene3D" id="3.30.540.10">
    <property type="entry name" value="Fructose-1,6-Bisphosphatase, subunit A, domain 1"/>
    <property type="match status" value="1"/>
</dbReference>